<accession>A0A166ATN6</accession>
<reference evidence="1 2" key="1">
    <citation type="journal article" date="2016" name="Mol. Biol. Evol.">
        <title>Comparative Genomics of Early-Diverging Mushroom-Forming Fungi Provides Insights into the Origins of Lignocellulose Decay Capabilities.</title>
        <authorList>
            <person name="Nagy L.G."/>
            <person name="Riley R."/>
            <person name="Tritt A."/>
            <person name="Adam C."/>
            <person name="Daum C."/>
            <person name="Floudas D."/>
            <person name="Sun H."/>
            <person name="Yadav J.S."/>
            <person name="Pangilinan J."/>
            <person name="Larsson K.H."/>
            <person name="Matsuura K."/>
            <person name="Barry K."/>
            <person name="Labutti K."/>
            <person name="Kuo R."/>
            <person name="Ohm R.A."/>
            <person name="Bhattacharya S.S."/>
            <person name="Shirouzu T."/>
            <person name="Yoshinaga Y."/>
            <person name="Martin F.M."/>
            <person name="Grigoriev I.V."/>
            <person name="Hibbett D.S."/>
        </authorList>
    </citation>
    <scope>NUCLEOTIDE SEQUENCE [LARGE SCALE GENOMIC DNA]</scope>
    <source>
        <strain evidence="1 2">HHB12029</strain>
    </source>
</reference>
<organism evidence="1 2">
    <name type="scientific">Exidia glandulosa HHB12029</name>
    <dbReference type="NCBI Taxonomy" id="1314781"/>
    <lineage>
        <taxon>Eukaryota</taxon>
        <taxon>Fungi</taxon>
        <taxon>Dikarya</taxon>
        <taxon>Basidiomycota</taxon>
        <taxon>Agaricomycotina</taxon>
        <taxon>Agaricomycetes</taxon>
        <taxon>Auriculariales</taxon>
        <taxon>Exidiaceae</taxon>
        <taxon>Exidia</taxon>
    </lineage>
</organism>
<name>A0A166ATN6_EXIGL</name>
<proteinExistence type="predicted"/>
<dbReference type="EMBL" id="KV425963">
    <property type="protein sequence ID" value="KZV95079.1"/>
    <property type="molecule type" value="Genomic_DNA"/>
</dbReference>
<sequence length="258" mass="28269">MGHQRRVPRPVQSFEGILEQLSTLVSPKNDFFAPSCANYHELMLLCAPPDLSSGAAVVAVDHGAISAWYNAIGLPRRAPPVEVSGSSTHALLLHILADYCTILSHRYVSTIAPYEVLHKLGEPLLNFVGIIIQRGEVPLCPAMLAHCVHAVGELASRQAGPSPHGYDRDYAFKLLQQAHSHLLTMRWRCALAHASQLQLKLTELSPQPILDPTLAGAYDERNATRPVIPRLVIEDATATDTSVHNVVANNHNYTPVFY</sequence>
<protein>
    <submittedName>
        <fullName evidence="1">Uncharacterized protein</fullName>
    </submittedName>
</protein>
<dbReference type="Proteomes" id="UP000077266">
    <property type="component" value="Unassembled WGS sequence"/>
</dbReference>
<evidence type="ECO:0000313" key="1">
    <source>
        <dbReference type="EMBL" id="KZV95079.1"/>
    </source>
</evidence>
<evidence type="ECO:0000313" key="2">
    <source>
        <dbReference type="Proteomes" id="UP000077266"/>
    </source>
</evidence>
<dbReference type="AlphaFoldDB" id="A0A166ATN6"/>
<keyword evidence="2" id="KW-1185">Reference proteome</keyword>
<gene>
    <name evidence="1" type="ORF">EXIGLDRAFT_735981</name>
</gene>
<dbReference type="InParanoid" id="A0A166ATN6"/>